<comment type="caution">
    <text evidence="1">The sequence shown here is derived from an EMBL/GenBank/DDBJ whole genome shotgun (WGS) entry which is preliminary data.</text>
</comment>
<protein>
    <submittedName>
        <fullName evidence="1">Uncharacterized protein</fullName>
    </submittedName>
</protein>
<reference evidence="2" key="1">
    <citation type="submission" date="2018-05" db="EMBL/GenBank/DDBJ databases">
        <authorList>
            <person name="Deangelis K."/>
            <person name="Huntemann M."/>
            <person name="Clum A."/>
            <person name="Pillay M."/>
            <person name="Palaniappan K."/>
            <person name="Varghese N."/>
            <person name="Mikhailova N."/>
            <person name="Stamatis D."/>
            <person name="Reddy T."/>
            <person name="Daum C."/>
            <person name="Shapiro N."/>
            <person name="Ivanova N."/>
            <person name="Kyrpides N."/>
            <person name="Woyke T."/>
        </authorList>
    </citation>
    <scope>NUCLEOTIDE SEQUENCE [LARGE SCALE GENOMIC DNA]</scope>
    <source>
        <strain evidence="2">GAS496</strain>
    </source>
</reference>
<accession>A0A318HL82</accession>
<evidence type="ECO:0000313" key="2">
    <source>
        <dbReference type="Proteomes" id="UP000247781"/>
    </source>
</evidence>
<sequence length="180" mass="18867">MIRRRSVGISTVAILAIAGCSIVTVVNTGESPTHTAPPPIATPSAPPNNAHLVNAFDYVGHVGDVTGYYFTTPSGKWRCAILSHTKAGCQAASSWQSGMGVQGEPDSTNAIAVDREGDPQFVALEQPDFWLVPGPANALQLNRILAAAGYRCNVQESGVSCRSETSGKGFTFSAEGYTPQ</sequence>
<dbReference type="AlphaFoldDB" id="A0A318HL82"/>
<name>A0A318HL82_9MYCO</name>
<dbReference type="PROSITE" id="PS51257">
    <property type="entry name" value="PROKAR_LIPOPROTEIN"/>
    <property type="match status" value="1"/>
</dbReference>
<dbReference type="Proteomes" id="UP000247781">
    <property type="component" value="Unassembled WGS sequence"/>
</dbReference>
<dbReference type="RefSeq" id="WP_337442225.1">
    <property type="nucleotide sequence ID" value="NZ_QJJU01000003.1"/>
</dbReference>
<keyword evidence="2" id="KW-1185">Reference proteome</keyword>
<reference evidence="1 2" key="2">
    <citation type="submission" date="2018-06" db="EMBL/GenBank/DDBJ databases">
        <title>Sequencing of bacterial isolates from soil warming experiment in Harvard Forest, Massachusetts, USA.</title>
        <authorList>
            <person name="Deangelis K.PhD."/>
        </authorList>
    </citation>
    <scope>NUCLEOTIDE SEQUENCE [LARGE SCALE GENOMIC DNA]</scope>
    <source>
        <strain evidence="1 2">GAS496</strain>
    </source>
</reference>
<organism evidence="1 2">
    <name type="scientific">Mycolicibacterium moriokaense</name>
    <dbReference type="NCBI Taxonomy" id="39691"/>
    <lineage>
        <taxon>Bacteria</taxon>
        <taxon>Bacillati</taxon>
        <taxon>Actinomycetota</taxon>
        <taxon>Actinomycetes</taxon>
        <taxon>Mycobacteriales</taxon>
        <taxon>Mycobacteriaceae</taxon>
        <taxon>Mycolicibacterium</taxon>
    </lineage>
</organism>
<gene>
    <name evidence="1" type="ORF">C8E89_103250</name>
</gene>
<evidence type="ECO:0000313" key="1">
    <source>
        <dbReference type="EMBL" id="PXX11161.1"/>
    </source>
</evidence>
<proteinExistence type="predicted"/>
<dbReference type="EMBL" id="QJJU01000003">
    <property type="protein sequence ID" value="PXX11161.1"/>
    <property type="molecule type" value="Genomic_DNA"/>
</dbReference>